<dbReference type="AlphaFoldDB" id="A0A0A9WZM7"/>
<reference evidence="2" key="2">
    <citation type="submission" date="2014-07" db="EMBL/GenBank/DDBJ databases">
        <authorList>
            <person name="Hull J."/>
        </authorList>
    </citation>
    <scope>NUCLEOTIDE SEQUENCE</scope>
</reference>
<dbReference type="EMBL" id="GBHO01030718">
    <property type="protein sequence ID" value="JAG12886.1"/>
    <property type="molecule type" value="Transcribed_RNA"/>
</dbReference>
<name>A0A0A9WZM7_LYGHE</name>
<protein>
    <submittedName>
        <fullName evidence="2">Uncharacterized protein</fullName>
    </submittedName>
</protein>
<dbReference type="EMBL" id="GBHO01030719">
    <property type="protein sequence ID" value="JAG12885.1"/>
    <property type="molecule type" value="Transcribed_RNA"/>
</dbReference>
<evidence type="ECO:0000313" key="2">
    <source>
        <dbReference type="EMBL" id="JAG12886.1"/>
    </source>
</evidence>
<sequence>MTADSVHSTHRRKSYAHTVCSATIKTTNSARGTTHTAERAGGIAGDTRVEHHATVSKYSERRWWQRRWWWKHHPDWWRCVRHTCVLIATHPAPLGVEMNEAHLSHPDEEGQALAGDCYPCNFLQIHYGIQYLCGS</sequence>
<gene>
    <name evidence="2" type="ORF">CM83_18360</name>
    <name evidence="1" type="ORF">CM83_18362</name>
</gene>
<organism evidence="2">
    <name type="scientific">Lygus hesperus</name>
    <name type="common">Western plant bug</name>
    <dbReference type="NCBI Taxonomy" id="30085"/>
    <lineage>
        <taxon>Eukaryota</taxon>
        <taxon>Metazoa</taxon>
        <taxon>Ecdysozoa</taxon>
        <taxon>Arthropoda</taxon>
        <taxon>Hexapoda</taxon>
        <taxon>Insecta</taxon>
        <taxon>Pterygota</taxon>
        <taxon>Neoptera</taxon>
        <taxon>Paraneoptera</taxon>
        <taxon>Hemiptera</taxon>
        <taxon>Heteroptera</taxon>
        <taxon>Panheteroptera</taxon>
        <taxon>Cimicomorpha</taxon>
        <taxon>Miridae</taxon>
        <taxon>Mirini</taxon>
        <taxon>Lygus</taxon>
    </lineage>
</organism>
<reference evidence="2" key="1">
    <citation type="journal article" date="2014" name="PLoS ONE">
        <title>Transcriptome-Based Identification of ABC Transporters in the Western Tarnished Plant Bug Lygus hesperus.</title>
        <authorList>
            <person name="Hull J.J."/>
            <person name="Chaney K."/>
            <person name="Geib S.M."/>
            <person name="Fabrick J.A."/>
            <person name="Brent C.S."/>
            <person name="Walsh D."/>
            <person name="Lavine L.C."/>
        </authorList>
    </citation>
    <scope>NUCLEOTIDE SEQUENCE</scope>
</reference>
<proteinExistence type="predicted"/>
<evidence type="ECO:0000313" key="1">
    <source>
        <dbReference type="EMBL" id="JAG12885.1"/>
    </source>
</evidence>
<accession>A0A0A9WZM7</accession>